<dbReference type="InterPro" id="IPR056362">
    <property type="entry name" value="AtuA-like_ferredoxin_dom"/>
</dbReference>
<proteinExistence type="predicted"/>
<dbReference type="PANTHER" id="PTHR47708">
    <property type="match status" value="1"/>
</dbReference>
<dbReference type="EMBL" id="CP037900">
    <property type="protein sequence ID" value="QBP09695.1"/>
    <property type="molecule type" value="Genomic_DNA"/>
</dbReference>
<accession>A0A482IKS1</accession>
<dbReference type="OrthoDB" id="9763456at2"/>
<dbReference type="Pfam" id="PF07287">
    <property type="entry name" value="AtuA"/>
    <property type="match status" value="1"/>
</dbReference>
<feature type="domain" description="AtuA-like ferredoxin-fold" evidence="2">
    <location>
        <begin position="507"/>
        <end position="603"/>
    </location>
</feature>
<evidence type="ECO:0000259" key="1">
    <source>
        <dbReference type="Pfam" id="PF07287"/>
    </source>
</evidence>
<dbReference type="InterPro" id="IPR010839">
    <property type="entry name" value="AtuA_N"/>
</dbReference>
<dbReference type="RefSeq" id="WP_029700348.1">
    <property type="nucleotide sequence ID" value="NZ_CP037900.1"/>
</dbReference>
<evidence type="ECO:0000259" key="2">
    <source>
        <dbReference type="Pfam" id="PF23544"/>
    </source>
</evidence>
<feature type="domain" description="Acyclic terpene utilisation N-terminal" evidence="1">
    <location>
        <begin position="22"/>
        <end position="464"/>
    </location>
</feature>
<reference evidence="3 4" key="1">
    <citation type="submission" date="2019-03" db="EMBL/GenBank/DDBJ databases">
        <title>Comparative insights into the high quality Complete genome sequence of highly metal resistant Cupriavidus metallidurans strain BS1 isolated from a gold-copper mine.</title>
        <authorList>
            <person name="Mazhar H.S."/>
            <person name="Rensing C."/>
        </authorList>
    </citation>
    <scope>NUCLEOTIDE SEQUENCE [LARGE SCALE GENOMIC DNA]</scope>
    <source>
        <strain evidence="3 4">BS1</strain>
    </source>
</reference>
<dbReference type="PANTHER" id="PTHR47708:SF2">
    <property type="entry name" value="SI:CH73-132F6.5"/>
    <property type="match status" value="1"/>
</dbReference>
<organism evidence="3 4">
    <name type="scientific">Cupriavidus metallidurans</name>
    <dbReference type="NCBI Taxonomy" id="119219"/>
    <lineage>
        <taxon>Bacteria</taxon>
        <taxon>Pseudomonadati</taxon>
        <taxon>Pseudomonadota</taxon>
        <taxon>Betaproteobacteria</taxon>
        <taxon>Burkholderiales</taxon>
        <taxon>Burkholderiaceae</taxon>
        <taxon>Cupriavidus</taxon>
    </lineage>
</organism>
<dbReference type="Pfam" id="PF23544">
    <property type="entry name" value="AtuA_ferredoxin"/>
    <property type="match status" value="1"/>
</dbReference>
<dbReference type="AlphaFoldDB" id="A0A482IKS1"/>
<name>A0A482IKS1_9BURK</name>
<evidence type="ECO:0000313" key="3">
    <source>
        <dbReference type="EMBL" id="QBP09695.1"/>
    </source>
</evidence>
<protein>
    <submittedName>
        <fullName evidence="3">DUF1446 domain-containing protein</fullName>
    </submittedName>
</protein>
<evidence type="ECO:0000313" key="4">
    <source>
        <dbReference type="Proteomes" id="UP000253772"/>
    </source>
</evidence>
<sequence>MKRASATGRRGTETSRSLPRTVRIGGASGFWGDSATATPQLLTVPGLQYLVYDYLAETTMSILARARAKDPSLGYATDFVHAAIAPHLAAILERGVRVIANAGGLNPQGCRDALLKVAAQQGLSPKIAVVTGDDVGAAFPGWCDGGLAQLDGSAVPTTEPWSANVYTGAQGIARALEMGADIVIAGRCVDSAVVVGALAHEFDWGWDDWDRLAAGTLAGHVIECGAQATGGLFTDWERVAEWDRIGYPVIDCAEDGSFVLSKPDDTGGLIDPLAVSEQILYEVGDPANYLMPDVTCDFRQVQVEVIDEEHVRVHGARGRPPGGHYKANATWQDGYQISPMMAIRGIDAPAKARRTAEALLARTRHMMAEQGFGDYSATIVELLGCESHYGPHARELPTREVVLRIGARHPRAKALAILQRECASAGTSMAAGTRSSFSGRVDIQPVVKVFSFLVPKDAVPMTVELDNRRVALSIAAEMGAPQAAPQAAAPVALTTAPIPDGPRVTCPLVALACARSGDKGDDENIGVIARKPEYLALLRQQLTPKAVGQYFEHLVAGDVECFEVPGLNALNFLMHDALAGGGVASLRSDPLGKSFAQMLLDFPLSVPIAWAEEVGRRGINEAAGAGM</sequence>
<dbReference type="Proteomes" id="UP000253772">
    <property type="component" value="Chromosome c1"/>
</dbReference>
<gene>
    <name evidence="3" type="ORF">DDF84_007935</name>
</gene>